<dbReference type="Gene3D" id="2.120.10.10">
    <property type="match status" value="1"/>
</dbReference>
<feature type="chain" id="PRO_5004236086" evidence="4">
    <location>
        <begin position="24"/>
        <end position="1204"/>
    </location>
</feature>
<dbReference type="GO" id="GO:0009313">
    <property type="term" value="P:oligosaccharide catabolic process"/>
    <property type="evidence" value="ECO:0007669"/>
    <property type="project" value="TreeGrafter"/>
</dbReference>
<dbReference type="InterPro" id="IPR055239">
    <property type="entry name" value="TS_C"/>
</dbReference>
<feature type="transmembrane region" description="Helical" evidence="3">
    <location>
        <begin position="1176"/>
        <end position="1203"/>
    </location>
</feature>
<feature type="domain" description="Trans-sialidase C-terminal" evidence="6">
    <location>
        <begin position="448"/>
        <end position="646"/>
    </location>
</feature>
<reference evidence="7 8" key="1">
    <citation type="journal article" date="2005" name="Science">
        <title>The genome sequence of Trypanosoma cruzi, etiologic agent of Chagas disease.</title>
        <authorList>
            <person name="El-Sayed N.M."/>
            <person name="Myler P.J."/>
            <person name="Bartholomeu D.C."/>
            <person name="Nilsson D."/>
            <person name="Aggarwal G."/>
            <person name="Tran A.N."/>
            <person name="Ghedin E."/>
            <person name="Worthey E.A."/>
            <person name="Delcher A.L."/>
            <person name="Blandin G."/>
            <person name="Westenberger S.J."/>
            <person name="Caler E."/>
            <person name="Cerqueira G.C."/>
            <person name="Branche C."/>
            <person name="Haas B."/>
            <person name="Anupama A."/>
            <person name="Arner E."/>
            <person name="Aslund L."/>
            <person name="Attipoe P."/>
            <person name="Bontempi E."/>
            <person name="Bringaud F."/>
            <person name="Burton P."/>
            <person name="Cadag E."/>
            <person name="Campbell D.A."/>
            <person name="Carrington M."/>
            <person name="Crabtree J."/>
            <person name="Darban H."/>
            <person name="da Silveira J.F."/>
            <person name="de Jong P."/>
            <person name="Edwards K."/>
            <person name="Englund P.T."/>
            <person name="Fazelina G."/>
            <person name="Feldblyum T."/>
            <person name="Ferella M."/>
            <person name="Frasch A.C."/>
            <person name="Gull K."/>
            <person name="Horn D."/>
            <person name="Hou L."/>
            <person name="Huang Y."/>
            <person name="Kindlund E."/>
            <person name="Klingbeil M."/>
            <person name="Kluge S."/>
            <person name="Koo H."/>
            <person name="Lacerda D."/>
            <person name="Levin M.J."/>
            <person name="Lorenzi H."/>
            <person name="Louie T."/>
            <person name="Machado C.R."/>
            <person name="McCulloch R."/>
            <person name="McKenna A."/>
            <person name="Mizuno Y."/>
            <person name="Mottram J.C."/>
            <person name="Nelson S."/>
            <person name="Ochaya S."/>
            <person name="Osoegawa K."/>
            <person name="Pai G."/>
            <person name="Parsons M."/>
            <person name="Pentony M."/>
            <person name="Pettersson U."/>
            <person name="Pop M."/>
            <person name="Ramirez J.L."/>
            <person name="Rinta J."/>
            <person name="Robertson L."/>
            <person name="Salzberg S.L."/>
            <person name="Sanchez D.O."/>
            <person name="Seyler A."/>
            <person name="Sharma R."/>
            <person name="Shetty J."/>
            <person name="Simpson A.J."/>
            <person name="Sisk E."/>
            <person name="Tammi M.T."/>
            <person name="Tarleton R."/>
            <person name="Teixeira S."/>
            <person name="Van Aken S."/>
            <person name="Vogt C."/>
            <person name="Ward P.N."/>
            <person name="Wickstead B."/>
            <person name="Wortman J."/>
            <person name="White O."/>
            <person name="Fraser C.M."/>
            <person name="Stuart K.D."/>
            <person name="Andersson B."/>
        </authorList>
    </citation>
    <scope>NUCLEOTIDE SEQUENCE [LARGE SCALE GENOMIC DNA]</scope>
    <source>
        <strain evidence="7 8">CL Brener</strain>
    </source>
</reference>
<feature type="compositionally biased region" description="Polar residues" evidence="2">
    <location>
        <begin position="673"/>
        <end position="1107"/>
    </location>
</feature>
<dbReference type="Gene3D" id="2.60.120.200">
    <property type="match status" value="1"/>
</dbReference>
<evidence type="ECO:0000256" key="3">
    <source>
        <dbReference type="SAM" id="Phobius"/>
    </source>
</evidence>
<protein>
    <submittedName>
        <fullName evidence="7">Trans-sialidase, putative</fullName>
    </submittedName>
</protein>
<feature type="signal peptide" evidence="4">
    <location>
        <begin position="1"/>
        <end position="23"/>
    </location>
</feature>
<dbReference type="eggNOG" id="ENOG502R1Z5">
    <property type="taxonomic scope" value="Eukaryota"/>
</dbReference>
<dbReference type="InterPro" id="IPR008377">
    <property type="entry name" value="Sialidase_trypan"/>
</dbReference>
<feature type="domain" description="Sialidase" evidence="5">
    <location>
        <begin position="69"/>
        <end position="389"/>
    </location>
</feature>
<proteinExistence type="predicted"/>
<keyword evidence="3" id="KW-1133">Transmembrane helix</keyword>
<dbReference type="PANTHER" id="PTHR10628:SF30">
    <property type="entry name" value="EXO-ALPHA-SIALIDASE"/>
    <property type="match status" value="1"/>
</dbReference>
<sequence length="1204" mass="124924">MGKTVVGASRMFWLMFFVPLLLALCPSEPAHALAPESSRVELFKRQSSKVPFEKDGKVTDRVVHSFRLPALVNVDGVMVAIADARYETSNDNSLIDTVAKYSVDDGETWETQIAIKNSRVSSVSRVVVPTVIVKGNKLYVLVGSYNSSKSYWTWQPDGSDWDILLAVGEVTKSTAGGKTTASIKWGSPVSLKKFFPAEMEGMHTNQFLGGAGVAIVASNGNLVYPVQVTNKRKQVFSKIFYSEDEGKTWKFGKGRSDFGCSEPVALEWEGKLIINTRVDRARRLVYESSDMGNTWVEAVGTLSRVWGPSPKSDQPGSQSSFTAVTIEGMRVMLFTHPLNFKGRWLRDRLNLWLTDNQRIYNVGQVSIGDENAAYSSVLYKDDKLYCLHEINTNEVYSLVFARLVGELRIIKSVLQSWKNWDSHLSSICTPADPAASSSERGCGPAVTTVGLVGFLSGNASQNVWEDAYRCVNASTANAERVPNGLKFAGVGGGALWPVSQQGQNQRYRFANHAFTLVASVTIHEVPSVASPLLGASLDSSGGKKLLGLSYDKKHQWQPIYGSTPVTPTGSWETGKRYHVVLTMANKIGSVYIDGEPLEGSGQTVVPDGRTPDISHFYVGGYKRSDMPTISHVTVNNVLLYNRQLNAEEIRTLFLSQDLIGTEAHMDSSSDSSAHGTPSTPVDSSAHGTPSTPVDSSAHSTPSTPADSSAHGTPSTPVDSSAHGTPSTPVDSSAHSTPSTPVDSSAHGTPSTPVDSSAHGTPSTPVDSSAHSTPSTPVDSSAHGTPSTPVDSSAHGTPSTPVDSSAHSTPSTPVDSSAHSTPSTPADSSAHGTPSTPVDSSAHGTPSTPVDSSAHSTPSTPVDSSAHSTPSTPADSSAHGTPSTPVDSSAHSTHSTPVDSSAHSTPSTPVDSSAHGTPSTPVDSSAHGTPSTPVDSSAHSTPSTPVDSSAHGTPSTPVDSSAHGTPSTPVDSSAHGTPSTPVDSSAHSTPSTPVDSSAHGTPSTPVDSSAHGTPSTPVDSSAHSTPSTPVDSSAHGTPSTPVDSSAHSTPSTPVDSSAHSTPSTPVDSSAHSTPSTPVDSSAHSTPSTPVDSSAHGTPSTPVDSSAHGTPSAPVDSSAHSTPSTPVDSSAHSTPSTPVDSSAHGTPSTPVDSSAHSTPSTPAGNSATRMFLILPDGAAISAFSGGGLLLCACALLLHVFFTAVFF</sequence>
<keyword evidence="1" id="KW-0677">Repeat</keyword>
<gene>
    <name evidence="7" type="ORF">Tc00.1047053510787.10</name>
</gene>
<dbReference type="GO" id="GO:0004308">
    <property type="term" value="F:exo-alpha-sialidase activity"/>
    <property type="evidence" value="ECO:0007669"/>
    <property type="project" value="InterPro"/>
</dbReference>
<dbReference type="STRING" id="353153.Q4CVS5"/>
<keyword evidence="4" id="KW-0732">Signal</keyword>
<evidence type="ECO:0000259" key="6">
    <source>
        <dbReference type="Pfam" id="PF22925"/>
    </source>
</evidence>
<dbReference type="InterPro" id="IPR026856">
    <property type="entry name" value="Sialidase_fam"/>
</dbReference>
<dbReference type="PRINTS" id="PR01803">
    <property type="entry name" value="TCSIALIDASE"/>
</dbReference>
<dbReference type="GO" id="GO:0005737">
    <property type="term" value="C:cytoplasm"/>
    <property type="evidence" value="ECO:0007669"/>
    <property type="project" value="TreeGrafter"/>
</dbReference>
<evidence type="ECO:0000259" key="5">
    <source>
        <dbReference type="Pfam" id="PF13859"/>
    </source>
</evidence>
<evidence type="ECO:0000313" key="7">
    <source>
        <dbReference type="EMBL" id="EAN84377.1"/>
    </source>
</evidence>
<keyword evidence="3" id="KW-0812">Transmembrane</keyword>
<keyword evidence="8" id="KW-1185">Reference proteome</keyword>
<evidence type="ECO:0000256" key="2">
    <source>
        <dbReference type="SAM" id="MobiDB-lite"/>
    </source>
</evidence>
<dbReference type="GeneID" id="3536181"/>
<evidence type="ECO:0000256" key="1">
    <source>
        <dbReference type="ARBA" id="ARBA00022737"/>
    </source>
</evidence>
<dbReference type="GO" id="GO:0016020">
    <property type="term" value="C:membrane"/>
    <property type="evidence" value="ECO:0007669"/>
    <property type="project" value="TreeGrafter"/>
</dbReference>
<dbReference type="RefSeq" id="XP_806228.1">
    <property type="nucleotide sequence ID" value="XM_801135.1"/>
</dbReference>
<dbReference type="AlphaFoldDB" id="Q4CVS5"/>
<dbReference type="GO" id="GO:0006689">
    <property type="term" value="P:ganglioside catabolic process"/>
    <property type="evidence" value="ECO:0007669"/>
    <property type="project" value="TreeGrafter"/>
</dbReference>
<evidence type="ECO:0000256" key="4">
    <source>
        <dbReference type="SAM" id="SignalP"/>
    </source>
</evidence>
<dbReference type="CDD" id="cd15482">
    <property type="entry name" value="Sialidase_non-viral"/>
    <property type="match status" value="1"/>
</dbReference>
<dbReference type="PaxDb" id="353153-Q4CVS5"/>
<dbReference type="Pfam" id="PF22925">
    <property type="entry name" value="TS_C"/>
    <property type="match status" value="1"/>
</dbReference>
<dbReference type="Proteomes" id="UP000002296">
    <property type="component" value="Unassembled WGS sequence"/>
</dbReference>
<dbReference type="EMBL" id="AAHK01001711">
    <property type="protein sequence ID" value="EAN84377.1"/>
    <property type="molecule type" value="Genomic_DNA"/>
</dbReference>
<organism evidence="7 8">
    <name type="scientific">Trypanosoma cruzi (strain CL Brener)</name>
    <dbReference type="NCBI Taxonomy" id="353153"/>
    <lineage>
        <taxon>Eukaryota</taxon>
        <taxon>Discoba</taxon>
        <taxon>Euglenozoa</taxon>
        <taxon>Kinetoplastea</taxon>
        <taxon>Metakinetoplastina</taxon>
        <taxon>Trypanosomatida</taxon>
        <taxon>Trypanosomatidae</taxon>
        <taxon>Trypanosoma</taxon>
        <taxon>Schizotrypanum</taxon>
    </lineage>
</organism>
<feature type="region of interest" description="Disordered" evidence="2">
    <location>
        <begin position="664"/>
        <end position="1161"/>
    </location>
</feature>
<dbReference type="OMA" id="ARWTHIT"/>
<keyword evidence="3" id="KW-0472">Membrane</keyword>
<feature type="compositionally biased region" description="Polar residues" evidence="2">
    <location>
        <begin position="1116"/>
        <end position="1161"/>
    </location>
</feature>
<comment type="caution">
    <text evidence="7">The sequence shown here is derived from an EMBL/GenBank/DDBJ whole genome shotgun (WGS) entry which is preliminary data.</text>
</comment>
<dbReference type="KEGG" id="tcr:510787.10"/>
<dbReference type="SMR" id="Q4CVS5"/>
<dbReference type="SUPFAM" id="SSF50939">
    <property type="entry name" value="Sialidases"/>
    <property type="match status" value="1"/>
</dbReference>
<accession>Q4CVS5</accession>
<dbReference type="SUPFAM" id="SSF49899">
    <property type="entry name" value="Concanavalin A-like lectins/glucanases"/>
    <property type="match status" value="1"/>
</dbReference>
<dbReference type="InterPro" id="IPR013320">
    <property type="entry name" value="ConA-like_dom_sf"/>
</dbReference>
<dbReference type="Pfam" id="PF13859">
    <property type="entry name" value="BNR_3"/>
    <property type="match status" value="1"/>
</dbReference>
<evidence type="ECO:0000313" key="8">
    <source>
        <dbReference type="Proteomes" id="UP000002296"/>
    </source>
</evidence>
<dbReference type="InParanoid" id="Q4CVS5"/>
<dbReference type="PANTHER" id="PTHR10628">
    <property type="entry name" value="SIALIDASE"/>
    <property type="match status" value="1"/>
</dbReference>
<dbReference type="InterPro" id="IPR011040">
    <property type="entry name" value="Sialidase"/>
</dbReference>
<name>Q4CVS5_TRYCC</name>
<dbReference type="InterPro" id="IPR036278">
    <property type="entry name" value="Sialidase_sf"/>
</dbReference>